<name>A0A3M8DP42_9BACL</name>
<comment type="caution">
    <text evidence="2">The sequence shown here is derived from an EMBL/GenBank/DDBJ whole genome shotgun (WGS) entry which is preliminary data.</text>
</comment>
<dbReference type="RefSeq" id="WP_122918058.1">
    <property type="nucleotide sequence ID" value="NZ_RHHQ01000008.1"/>
</dbReference>
<evidence type="ECO:0000313" key="2">
    <source>
        <dbReference type="EMBL" id="RNB89804.1"/>
    </source>
</evidence>
<evidence type="ECO:0000256" key="1">
    <source>
        <dbReference type="SAM" id="Phobius"/>
    </source>
</evidence>
<dbReference type="OrthoDB" id="2695971at2"/>
<dbReference type="EMBL" id="RHHQ01000008">
    <property type="protein sequence ID" value="RNB89804.1"/>
    <property type="molecule type" value="Genomic_DNA"/>
</dbReference>
<accession>A0A3M8DP42</accession>
<keyword evidence="3" id="KW-1185">Reference proteome</keyword>
<dbReference type="AlphaFoldDB" id="A0A3M8DP42"/>
<dbReference type="Proteomes" id="UP000271031">
    <property type="component" value="Unassembled WGS sequence"/>
</dbReference>
<keyword evidence="1" id="KW-0472">Membrane</keyword>
<protein>
    <recommendedName>
        <fullName evidence="4">DUF5668 domain-containing protein</fullName>
    </recommendedName>
</protein>
<evidence type="ECO:0000313" key="3">
    <source>
        <dbReference type="Proteomes" id="UP000271031"/>
    </source>
</evidence>
<reference evidence="2 3" key="1">
    <citation type="submission" date="2018-10" db="EMBL/GenBank/DDBJ databases">
        <title>Phylogenomics of Brevibacillus.</title>
        <authorList>
            <person name="Dunlap C."/>
        </authorList>
    </citation>
    <scope>NUCLEOTIDE SEQUENCE [LARGE SCALE GENOMIC DNA]</scope>
    <source>
        <strain evidence="2 3">JCM 15716</strain>
    </source>
</reference>
<sequence>MRQLLGYILTGIGILFVLATYSGMEFGIDKLWPAFLLIPAIGFHLFYFLKPSPARSGVLVPGGILLVYALLFFFSEIVLDGDMSKTWPIFLLGPAFGLWELYFFGFRKIGLLIPIMLLTAIAFIFLACSFLSTQIGGIFGVVLVAIGGSILSRKKKHDYTF</sequence>
<feature type="transmembrane region" description="Helical" evidence="1">
    <location>
        <begin position="109"/>
        <end position="127"/>
    </location>
</feature>
<gene>
    <name evidence="2" type="ORF">EDM56_11610</name>
</gene>
<organism evidence="2 3">
    <name type="scientific">Brevibacillus fluminis</name>
    <dbReference type="NCBI Taxonomy" id="511487"/>
    <lineage>
        <taxon>Bacteria</taxon>
        <taxon>Bacillati</taxon>
        <taxon>Bacillota</taxon>
        <taxon>Bacilli</taxon>
        <taxon>Bacillales</taxon>
        <taxon>Paenibacillaceae</taxon>
        <taxon>Brevibacillus</taxon>
    </lineage>
</organism>
<feature type="transmembrane region" description="Helical" evidence="1">
    <location>
        <begin position="86"/>
        <end position="104"/>
    </location>
</feature>
<feature type="transmembrane region" description="Helical" evidence="1">
    <location>
        <begin position="56"/>
        <end position="74"/>
    </location>
</feature>
<evidence type="ECO:0008006" key="4">
    <source>
        <dbReference type="Google" id="ProtNLM"/>
    </source>
</evidence>
<keyword evidence="1" id="KW-1133">Transmembrane helix</keyword>
<feature type="transmembrane region" description="Helical" evidence="1">
    <location>
        <begin position="133"/>
        <end position="151"/>
    </location>
</feature>
<proteinExistence type="predicted"/>
<keyword evidence="1" id="KW-0812">Transmembrane</keyword>
<feature type="transmembrane region" description="Helical" evidence="1">
    <location>
        <begin position="7"/>
        <end position="24"/>
    </location>
</feature>
<feature type="transmembrane region" description="Helical" evidence="1">
    <location>
        <begin position="30"/>
        <end position="49"/>
    </location>
</feature>